<dbReference type="PANTHER" id="PTHR33744">
    <property type="entry name" value="CARBOHYDRATE DIACID REGULATOR"/>
    <property type="match status" value="1"/>
</dbReference>
<evidence type="ECO:0000313" key="3">
    <source>
        <dbReference type="EMBL" id="GAA0318629.1"/>
    </source>
</evidence>
<evidence type="ECO:0000256" key="1">
    <source>
        <dbReference type="SAM" id="MobiDB-lite"/>
    </source>
</evidence>
<reference evidence="3 4" key="1">
    <citation type="journal article" date="2019" name="Int. J. Syst. Evol. Microbiol.">
        <title>The Global Catalogue of Microorganisms (GCM) 10K type strain sequencing project: providing services to taxonomists for standard genome sequencing and annotation.</title>
        <authorList>
            <consortium name="The Broad Institute Genomics Platform"/>
            <consortium name="The Broad Institute Genome Sequencing Center for Infectious Disease"/>
            <person name="Wu L."/>
            <person name="Ma J."/>
        </authorList>
    </citation>
    <scope>NUCLEOTIDE SEQUENCE [LARGE SCALE GENOMIC DNA]</scope>
    <source>
        <strain evidence="3 4">JCM 3146</strain>
    </source>
</reference>
<dbReference type="InterPro" id="IPR051448">
    <property type="entry name" value="CdaR-like_regulators"/>
</dbReference>
<dbReference type="InterPro" id="IPR025736">
    <property type="entry name" value="PucR_C-HTH_dom"/>
</dbReference>
<dbReference type="PANTHER" id="PTHR33744:SF17">
    <property type="entry name" value="CONSERVED PROTEIN"/>
    <property type="match status" value="1"/>
</dbReference>
<gene>
    <name evidence="3" type="ORF">GCM10010151_05590</name>
</gene>
<accession>A0ABN0VVT9</accession>
<feature type="region of interest" description="Disordered" evidence="1">
    <location>
        <begin position="560"/>
        <end position="594"/>
    </location>
</feature>
<keyword evidence="4" id="KW-1185">Reference proteome</keyword>
<proteinExistence type="predicted"/>
<feature type="domain" description="PucR C-terminal helix-turn-helix" evidence="2">
    <location>
        <begin position="497"/>
        <end position="555"/>
    </location>
</feature>
<feature type="compositionally biased region" description="Low complexity" evidence="1">
    <location>
        <begin position="575"/>
        <end position="594"/>
    </location>
</feature>
<comment type="caution">
    <text evidence="3">The sequence shown here is derived from an EMBL/GenBank/DDBJ whole genome shotgun (WGS) entry which is preliminary data.</text>
</comment>
<evidence type="ECO:0000313" key="4">
    <source>
        <dbReference type="Proteomes" id="UP001501822"/>
    </source>
</evidence>
<evidence type="ECO:0000259" key="2">
    <source>
        <dbReference type="Pfam" id="PF13556"/>
    </source>
</evidence>
<dbReference type="Gene3D" id="1.10.10.2840">
    <property type="entry name" value="PucR C-terminal helix-turn-helix domain"/>
    <property type="match status" value="1"/>
</dbReference>
<dbReference type="InterPro" id="IPR042070">
    <property type="entry name" value="PucR_C-HTH_sf"/>
</dbReference>
<dbReference type="Pfam" id="PF13556">
    <property type="entry name" value="HTH_30"/>
    <property type="match status" value="1"/>
</dbReference>
<organism evidence="3 4">
    <name type="scientific">Actinoallomurus spadix</name>
    <dbReference type="NCBI Taxonomy" id="79912"/>
    <lineage>
        <taxon>Bacteria</taxon>
        <taxon>Bacillati</taxon>
        <taxon>Actinomycetota</taxon>
        <taxon>Actinomycetes</taxon>
        <taxon>Streptosporangiales</taxon>
        <taxon>Thermomonosporaceae</taxon>
        <taxon>Actinoallomurus</taxon>
    </lineage>
</organism>
<dbReference type="EMBL" id="BAAABM010000007">
    <property type="protein sequence ID" value="GAA0318629.1"/>
    <property type="molecule type" value="Genomic_DNA"/>
</dbReference>
<protein>
    <submittedName>
        <fullName evidence="3">Helix-turn-helix domain-containing protein</fullName>
    </submittedName>
</protein>
<name>A0ABN0VVT9_9ACTN</name>
<sequence length="594" mass="63397">MVERVYGETVQHTGTTRPRANLGRVVDDLGATLLELAYGDPDRPGEISAVVFHDPLDQPVLPFHALVLGVGVESPGHVAALLRRLGEQNAAALVLRAPVPLTDEVRAAADEAAVAVLGLRRGAPWGHLSEMLRSLLNQGVDAGLAEEESLGGLPAGDLFAAANAIAALLDAPVTIEDRNSRVLAFSGRQDEADPGRVETILGRQVPERYARVLHERGVFRDLFRSDQPVYIEPFSDGTGGTTLPRVAISVRAGDEVLGSIWAVVPGRLSDERDEALRESAKLVALHMLRVRAGADVQRRLRADLLSTALEGGVGAGEALERLGLSGQPLLVLGVALDERGPRYDNADSATVVHDRQRLSDAFALHLSAIHPRSAAAAIGAVTYGLVPLTGAAETAGTRAAGILQDFLDRVGDRLPPITAVAPVALDLSGVAHSRSCVDRVLRVLREGRLHRRIGRFDELQGEALISELRDLAAVRGEEPAGALARLIDYDRRRRGGLVQTLRAWLDAFGDVVTAAESIAVHQNTFRYRLRRVAEVGQCDLGDPDQRFALMVQLRVLRADSPAPRTGGVRSATTAGGPPSGYRPGSRGRSNSGRT</sequence>
<dbReference type="Proteomes" id="UP001501822">
    <property type="component" value="Unassembled WGS sequence"/>
</dbReference>